<accession>K0Q1C6</accession>
<name>K0Q1C6_9HYPH</name>
<keyword evidence="2" id="KW-1185">Reference proteome</keyword>
<comment type="caution">
    <text evidence="1">The sequence shown here is derived from an EMBL/GenBank/DDBJ whole genome shotgun (WGS) entry which is preliminary data.</text>
</comment>
<sequence length="62" mass="7076">MKERRYKTTSCVRASWVEPFQVADPSLRLRFIPAEGALAMVFLYLARASPRRRASIPPVALQ</sequence>
<dbReference type="HOGENOM" id="CLU_2901150_0_0_5"/>
<proteinExistence type="predicted"/>
<organism evidence="1 2">
    <name type="scientific">Rhizobium mesoamericanum STM3625</name>
    <dbReference type="NCBI Taxonomy" id="1211777"/>
    <lineage>
        <taxon>Bacteria</taxon>
        <taxon>Pseudomonadati</taxon>
        <taxon>Pseudomonadota</taxon>
        <taxon>Alphaproteobacteria</taxon>
        <taxon>Hyphomicrobiales</taxon>
        <taxon>Rhizobiaceae</taxon>
        <taxon>Rhizobium/Agrobacterium group</taxon>
        <taxon>Rhizobium</taxon>
    </lineage>
</organism>
<dbReference type="AlphaFoldDB" id="K0Q1C6"/>
<dbReference type="EMBL" id="CANI01000081">
    <property type="protein sequence ID" value="CCM80163.1"/>
    <property type="molecule type" value="Genomic_DNA"/>
</dbReference>
<evidence type="ECO:0000313" key="2">
    <source>
        <dbReference type="Proteomes" id="UP000009319"/>
    </source>
</evidence>
<dbReference type="Proteomes" id="UP000009319">
    <property type="component" value="Unassembled WGS sequence"/>
</dbReference>
<gene>
    <name evidence="1" type="ORF">BN77_p2180062</name>
</gene>
<reference evidence="1 2" key="1">
    <citation type="journal article" date="2013" name="Genome Announc.">
        <title>Draft Genome Sequence of Rhizobium mesoamericanum STM3625, a Nitrogen-Fixing Symbiont of Mimosa pudica Isolated in French Guiana (South America).</title>
        <authorList>
            <person name="Moulin L."/>
            <person name="Mornico D."/>
            <person name="Melkonian R."/>
            <person name="Klonowska A."/>
        </authorList>
    </citation>
    <scope>NUCLEOTIDE SEQUENCE [LARGE SCALE GENOMIC DNA]</scope>
    <source>
        <strain evidence="1 2">STM3625</strain>
    </source>
</reference>
<protein>
    <submittedName>
        <fullName evidence="1">Uncharacterized protein</fullName>
    </submittedName>
</protein>
<evidence type="ECO:0000313" key="1">
    <source>
        <dbReference type="EMBL" id="CCM80163.1"/>
    </source>
</evidence>